<keyword evidence="1" id="KW-1133">Transmembrane helix</keyword>
<reference evidence="2 3" key="1">
    <citation type="journal article" date="2015" name="Genome Biol. Evol.">
        <title>Characterization of Three Mycobacterium spp. with Potential Use in Bioremediation by Genome Sequencing and Comparative Genomics.</title>
        <authorList>
            <person name="Das S."/>
            <person name="Pettersson B.M."/>
            <person name="Behra P.R."/>
            <person name="Ramesh M."/>
            <person name="Dasgupta S."/>
            <person name="Bhattacharya A."/>
            <person name="Kirsebom L.A."/>
        </authorList>
    </citation>
    <scope>NUCLEOTIDE SEQUENCE [LARGE SCALE GENOMIC DNA]</scope>
    <source>
        <strain evidence="2 3">DSM 43826</strain>
    </source>
</reference>
<organism evidence="2 3">
    <name type="scientific">Mycolicibacterium chlorophenolicum</name>
    <dbReference type="NCBI Taxonomy" id="37916"/>
    <lineage>
        <taxon>Bacteria</taxon>
        <taxon>Bacillati</taxon>
        <taxon>Actinomycetota</taxon>
        <taxon>Actinomycetes</taxon>
        <taxon>Mycobacteriales</taxon>
        <taxon>Mycobacteriaceae</taxon>
        <taxon>Mycolicibacterium</taxon>
    </lineage>
</organism>
<protein>
    <submittedName>
        <fullName evidence="2">Uncharacterized protein</fullName>
    </submittedName>
</protein>
<feature type="transmembrane region" description="Helical" evidence="1">
    <location>
        <begin position="46"/>
        <end position="65"/>
    </location>
</feature>
<keyword evidence="3" id="KW-1185">Reference proteome</keyword>
<sequence>MVDIISDAAIAAMTPQQRRDLIVRLEKPVDELVPLQVLARIRRLRLSLMIGGAVALIPWLAYLAAILPTNYVAHNWAVTWIGFDVLLVLFMASTAVLGVLRRQMLLLTAFTTGVLLICDAWFDVMTAGPDSLLLSLATAIFCELPLAAILISGALRIMRVTVTRLWLIEPGTSLWRLPLLP</sequence>
<name>A0A0J6WPM4_9MYCO</name>
<evidence type="ECO:0000313" key="3">
    <source>
        <dbReference type="Proteomes" id="UP000036513"/>
    </source>
</evidence>
<evidence type="ECO:0000313" key="2">
    <source>
        <dbReference type="EMBL" id="KMO83652.1"/>
    </source>
</evidence>
<dbReference type="STRING" id="37916.MCHLDSM_00304"/>
<dbReference type="PATRIC" id="fig|37916.4.peg.334"/>
<dbReference type="AlphaFoldDB" id="A0A0J6WPM4"/>
<feature type="transmembrane region" description="Helical" evidence="1">
    <location>
        <begin position="134"/>
        <end position="155"/>
    </location>
</feature>
<dbReference type="EMBL" id="JYNL01000003">
    <property type="protein sequence ID" value="KMO83652.1"/>
    <property type="molecule type" value="Genomic_DNA"/>
</dbReference>
<dbReference type="RefSeq" id="WP_048468562.1">
    <property type="nucleotide sequence ID" value="NZ_JYNL01000003.1"/>
</dbReference>
<proteinExistence type="predicted"/>
<comment type="caution">
    <text evidence="2">The sequence shown here is derived from an EMBL/GenBank/DDBJ whole genome shotgun (WGS) entry which is preliminary data.</text>
</comment>
<dbReference type="Proteomes" id="UP000036513">
    <property type="component" value="Unassembled WGS sequence"/>
</dbReference>
<keyword evidence="1" id="KW-0812">Transmembrane</keyword>
<feature type="transmembrane region" description="Helical" evidence="1">
    <location>
        <begin position="104"/>
        <end position="122"/>
    </location>
</feature>
<evidence type="ECO:0000256" key="1">
    <source>
        <dbReference type="SAM" id="Phobius"/>
    </source>
</evidence>
<gene>
    <name evidence="2" type="ORF">MCHLDSM_00304</name>
</gene>
<keyword evidence="1" id="KW-0472">Membrane</keyword>
<feature type="transmembrane region" description="Helical" evidence="1">
    <location>
        <begin position="77"/>
        <end position="97"/>
    </location>
</feature>
<accession>A0A0J6WPM4</accession>